<keyword evidence="2" id="KW-1003">Cell membrane</keyword>
<dbReference type="Proteomes" id="UP001574673">
    <property type="component" value="Unassembled WGS sequence"/>
</dbReference>
<organism evidence="8 9">
    <name type="scientific">Dentiradicibacter hellwigii</name>
    <dbReference type="NCBI Taxonomy" id="3149053"/>
    <lineage>
        <taxon>Bacteria</taxon>
        <taxon>Pseudomonadati</taxon>
        <taxon>Pseudomonadota</taxon>
        <taxon>Betaproteobacteria</taxon>
        <taxon>Rhodocyclales</taxon>
        <taxon>Rhodocyclaceae</taxon>
        <taxon>Dentiradicibacter</taxon>
    </lineage>
</organism>
<keyword evidence="4 8" id="KW-0067">ATP-binding</keyword>
<evidence type="ECO:0000313" key="9">
    <source>
        <dbReference type="Proteomes" id="UP001574673"/>
    </source>
</evidence>
<evidence type="ECO:0000313" key="8">
    <source>
        <dbReference type="EMBL" id="MFA9950922.1"/>
    </source>
</evidence>
<dbReference type="InterPro" id="IPR003593">
    <property type="entry name" value="AAA+_ATPase"/>
</dbReference>
<gene>
    <name evidence="8" type="ORF">ABCS64_11400</name>
</gene>
<evidence type="ECO:0000256" key="3">
    <source>
        <dbReference type="ARBA" id="ARBA00022741"/>
    </source>
</evidence>
<dbReference type="PROSITE" id="PS00211">
    <property type="entry name" value="ABC_TRANSPORTER_1"/>
    <property type="match status" value="1"/>
</dbReference>
<feature type="domain" description="ABC transporter" evidence="7">
    <location>
        <begin position="18"/>
        <end position="254"/>
    </location>
</feature>
<proteinExistence type="predicted"/>
<accession>A0ABV4UH39</accession>
<dbReference type="EMBL" id="JBEUWX010000003">
    <property type="protein sequence ID" value="MFA9950922.1"/>
    <property type="molecule type" value="Genomic_DNA"/>
</dbReference>
<evidence type="ECO:0000256" key="1">
    <source>
        <dbReference type="ARBA" id="ARBA00022448"/>
    </source>
</evidence>
<dbReference type="InterPro" id="IPR003439">
    <property type="entry name" value="ABC_transporter-like_ATP-bd"/>
</dbReference>
<dbReference type="SUPFAM" id="SSF52540">
    <property type="entry name" value="P-loop containing nucleoside triphosphate hydrolases"/>
    <property type="match status" value="1"/>
</dbReference>
<evidence type="ECO:0000256" key="5">
    <source>
        <dbReference type="ARBA" id="ARBA00022967"/>
    </source>
</evidence>
<comment type="function">
    <text evidence="6">Part of the ABC transporter complex HmuTUV involved in hemin import. Responsible for energy coupling to the transport system.</text>
</comment>
<dbReference type="SMART" id="SM00382">
    <property type="entry name" value="AAA"/>
    <property type="match status" value="1"/>
</dbReference>
<keyword evidence="3" id="KW-0547">Nucleotide-binding</keyword>
<keyword evidence="2" id="KW-0472">Membrane</keyword>
<dbReference type="PROSITE" id="PS50893">
    <property type="entry name" value="ABC_TRANSPORTER_2"/>
    <property type="match status" value="1"/>
</dbReference>
<dbReference type="RefSeq" id="WP_418892012.1">
    <property type="nucleotide sequence ID" value="NZ_JBEUWX010000003.1"/>
</dbReference>
<comment type="caution">
    <text evidence="8">The sequence shown here is derived from an EMBL/GenBank/DDBJ whole genome shotgun (WGS) entry which is preliminary data.</text>
</comment>
<keyword evidence="9" id="KW-1185">Reference proteome</keyword>
<reference evidence="9" key="1">
    <citation type="submission" date="2024-06" db="EMBL/GenBank/DDBJ databases">
        <title>Radixoralia hellwigii gen. nov., sp nov., isolated from a root canal in the human oral cavity.</title>
        <authorList>
            <person name="Bartsch S."/>
            <person name="Wittmer A."/>
            <person name="Schulz A.-K."/>
            <person name="Neumann-Schaal M."/>
            <person name="Wolf J."/>
            <person name="Gronow S."/>
            <person name="Tennert C."/>
            <person name="Haecker G."/>
            <person name="Cieplik F."/>
            <person name="Al-Ahmad A."/>
        </authorList>
    </citation>
    <scope>NUCLEOTIDE SEQUENCE [LARGE SCALE GENOMIC DNA]</scope>
    <source>
        <strain evidence="9">Wk13</strain>
    </source>
</reference>
<evidence type="ECO:0000256" key="4">
    <source>
        <dbReference type="ARBA" id="ARBA00022840"/>
    </source>
</evidence>
<evidence type="ECO:0000256" key="2">
    <source>
        <dbReference type="ARBA" id="ARBA00022475"/>
    </source>
</evidence>
<evidence type="ECO:0000259" key="7">
    <source>
        <dbReference type="PROSITE" id="PS50893"/>
    </source>
</evidence>
<dbReference type="InterPro" id="IPR017871">
    <property type="entry name" value="ABC_transporter-like_CS"/>
</dbReference>
<dbReference type="CDD" id="cd03214">
    <property type="entry name" value="ABC_Iron-Siderophores_B12_Hemin"/>
    <property type="match status" value="1"/>
</dbReference>
<dbReference type="Gene3D" id="3.40.50.300">
    <property type="entry name" value="P-loop containing nucleotide triphosphate hydrolases"/>
    <property type="match status" value="1"/>
</dbReference>
<keyword evidence="1" id="KW-0813">Transport</keyword>
<dbReference type="PANTHER" id="PTHR42794">
    <property type="entry name" value="HEMIN IMPORT ATP-BINDING PROTEIN HMUV"/>
    <property type="match status" value="1"/>
</dbReference>
<keyword evidence="5" id="KW-1278">Translocase</keyword>
<name>A0ABV4UH39_9RHOO</name>
<evidence type="ECO:0000256" key="6">
    <source>
        <dbReference type="ARBA" id="ARBA00037066"/>
    </source>
</evidence>
<protein>
    <submittedName>
        <fullName evidence="8">ABC transporter ATP-binding protein</fullName>
    </submittedName>
</protein>
<dbReference type="GO" id="GO:0005524">
    <property type="term" value="F:ATP binding"/>
    <property type="evidence" value="ECO:0007669"/>
    <property type="project" value="UniProtKB-KW"/>
</dbReference>
<dbReference type="Pfam" id="PF00005">
    <property type="entry name" value="ABC_tran"/>
    <property type="match status" value="1"/>
</dbReference>
<sequence>MKTMESSPLSGDKHAPILQLRRLSVGIGERRFCRDLDLTLRPGERLAILGRNGTGKSTLLSVLTGLRAPLTGEVHLAGRPYAAFSARQAAQLRGWLPQAQRDAFASTVLETALIGRHPHLDRWNWETEDDVRIARTALTAVGLDGMERRDVQTLSGGERQRLAVATLLAQSPRLFFLDEPSTYLDLKHQIAVLEIFAREARERQAAVVMVLHEPALAARFCDRALLMYGDGCVDTGSIAEMLTAERLSALFEYPLARTECGGYAGFIAQ</sequence>
<dbReference type="InterPro" id="IPR027417">
    <property type="entry name" value="P-loop_NTPase"/>
</dbReference>
<dbReference type="PANTHER" id="PTHR42794:SF1">
    <property type="entry name" value="HEMIN IMPORT ATP-BINDING PROTEIN HMUV"/>
    <property type="match status" value="1"/>
</dbReference>